<dbReference type="GO" id="GO:0071555">
    <property type="term" value="P:cell wall organization"/>
    <property type="evidence" value="ECO:0007669"/>
    <property type="project" value="UniProtKB-KW"/>
</dbReference>
<comment type="subcellular location">
    <subcellularLocation>
        <location evidence="1">Secreted</location>
        <location evidence="1">Cell wall</location>
    </subcellularLocation>
</comment>
<keyword evidence="5 8" id="KW-0378">Hydrolase</keyword>
<dbReference type="AlphaFoldDB" id="A0A2Z6N414"/>
<evidence type="ECO:0000313" key="10">
    <source>
        <dbReference type="Proteomes" id="UP000242715"/>
    </source>
</evidence>
<name>A0A2Z6N414_TRISU</name>
<keyword evidence="3" id="KW-0134">Cell wall</keyword>
<evidence type="ECO:0000256" key="3">
    <source>
        <dbReference type="ARBA" id="ARBA00022512"/>
    </source>
</evidence>
<evidence type="ECO:0000256" key="6">
    <source>
        <dbReference type="ARBA" id="ARBA00023295"/>
    </source>
</evidence>
<evidence type="ECO:0008006" key="11">
    <source>
        <dbReference type="Google" id="ProtNLM"/>
    </source>
</evidence>
<evidence type="ECO:0000256" key="8">
    <source>
        <dbReference type="RuleBase" id="RU361169"/>
    </source>
</evidence>
<dbReference type="SUPFAM" id="SSF51126">
    <property type="entry name" value="Pectin lyase-like"/>
    <property type="match status" value="1"/>
</dbReference>
<evidence type="ECO:0000256" key="2">
    <source>
        <dbReference type="ARBA" id="ARBA00008834"/>
    </source>
</evidence>
<dbReference type="Pfam" id="PF00295">
    <property type="entry name" value="Glyco_hydro_28"/>
    <property type="match status" value="1"/>
</dbReference>
<evidence type="ECO:0000256" key="5">
    <source>
        <dbReference type="ARBA" id="ARBA00022801"/>
    </source>
</evidence>
<keyword evidence="7" id="KW-0961">Cell wall biogenesis/degradation</keyword>
<dbReference type="GO" id="GO:0005975">
    <property type="term" value="P:carbohydrate metabolic process"/>
    <property type="evidence" value="ECO:0007669"/>
    <property type="project" value="InterPro"/>
</dbReference>
<accession>A0A2Z6N414</accession>
<dbReference type="Proteomes" id="UP000242715">
    <property type="component" value="Unassembled WGS sequence"/>
</dbReference>
<dbReference type="InterPro" id="IPR011050">
    <property type="entry name" value="Pectin_lyase_fold/virulence"/>
</dbReference>
<keyword evidence="10" id="KW-1185">Reference proteome</keyword>
<dbReference type="EMBL" id="DF973330">
    <property type="protein sequence ID" value="GAU26169.1"/>
    <property type="molecule type" value="Genomic_DNA"/>
</dbReference>
<evidence type="ECO:0000256" key="4">
    <source>
        <dbReference type="ARBA" id="ARBA00022525"/>
    </source>
</evidence>
<gene>
    <name evidence="9" type="ORF">TSUD_353910</name>
</gene>
<reference evidence="10" key="1">
    <citation type="journal article" date="2017" name="Front. Plant Sci.">
        <title>Climate Clever Clovers: New Paradigm to Reduce the Environmental Footprint of Ruminants by Breeding Low Methanogenic Forages Utilizing Haplotype Variation.</title>
        <authorList>
            <person name="Kaur P."/>
            <person name="Appels R."/>
            <person name="Bayer P.E."/>
            <person name="Keeble-Gagnere G."/>
            <person name="Wang J."/>
            <person name="Hirakawa H."/>
            <person name="Shirasawa K."/>
            <person name="Vercoe P."/>
            <person name="Stefanova K."/>
            <person name="Durmic Z."/>
            <person name="Nichols P."/>
            <person name="Revell C."/>
            <person name="Isobe S.N."/>
            <person name="Edwards D."/>
            <person name="Erskine W."/>
        </authorList>
    </citation>
    <scope>NUCLEOTIDE SEQUENCE [LARGE SCALE GENOMIC DNA]</scope>
    <source>
        <strain evidence="10">cv. Daliak</strain>
    </source>
</reference>
<dbReference type="GO" id="GO:0004650">
    <property type="term" value="F:polygalacturonase activity"/>
    <property type="evidence" value="ECO:0007669"/>
    <property type="project" value="InterPro"/>
</dbReference>
<dbReference type="SMART" id="SM00710">
    <property type="entry name" value="PbH1"/>
    <property type="match status" value="3"/>
</dbReference>
<organism evidence="9 10">
    <name type="scientific">Trifolium subterraneum</name>
    <name type="common">Subterranean clover</name>
    <dbReference type="NCBI Taxonomy" id="3900"/>
    <lineage>
        <taxon>Eukaryota</taxon>
        <taxon>Viridiplantae</taxon>
        <taxon>Streptophyta</taxon>
        <taxon>Embryophyta</taxon>
        <taxon>Tracheophyta</taxon>
        <taxon>Spermatophyta</taxon>
        <taxon>Magnoliopsida</taxon>
        <taxon>eudicotyledons</taxon>
        <taxon>Gunneridae</taxon>
        <taxon>Pentapetalae</taxon>
        <taxon>rosids</taxon>
        <taxon>fabids</taxon>
        <taxon>Fabales</taxon>
        <taxon>Fabaceae</taxon>
        <taxon>Papilionoideae</taxon>
        <taxon>50 kb inversion clade</taxon>
        <taxon>NPAAA clade</taxon>
        <taxon>Hologalegina</taxon>
        <taxon>IRL clade</taxon>
        <taxon>Trifolieae</taxon>
        <taxon>Trifolium</taxon>
    </lineage>
</organism>
<protein>
    <recommendedName>
        <fullName evidence="11">Polygalacturonase</fullName>
    </recommendedName>
</protein>
<sequence>MVTKLNFSGPCTAKILIQLEGQIVAPPKAGWKAGLIWISIEYVNGLTIDGNNKGILHGQGPSWWQCPTCNRPVMLFFHSCNGLNVRNLRIRNSPRSHISIIMCDGATFSGIAINSPATSPNTDGFEIARSRNILIEDSYIKSGDDCIALNGGSFFVNATRVTCGPGHGIRSGASDQVSNIHVRNCTFIGTTNGARIKTFSETDVSVSDVTYRRFTGTSASDVAIALKCSHAGCFGLLFDQNNIVSAQPGKKTSSSCINAHGSARNTIPSVSCLK</sequence>
<keyword evidence="4" id="KW-0964">Secreted</keyword>
<dbReference type="PANTHER" id="PTHR31375">
    <property type="match status" value="1"/>
</dbReference>
<dbReference type="InterPro" id="IPR012334">
    <property type="entry name" value="Pectin_lyas_fold"/>
</dbReference>
<evidence type="ECO:0000256" key="1">
    <source>
        <dbReference type="ARBA" id="ARBA00004191"/>
    </source>
</evidence>
<evidence type="ECO:0000313" key="9">
    <source>
        <dbReference type="EMBL" id="GAU26169.1"/>
    </source>
</evidence>
<proteinExistence type="inferred from homology"/>
<dbReference type="OrthoDB" id="1400786at2759"/>
<dbReference type="Gene3D" id="2.160.20.10">
    <property type="entry name" value="Single-stranded right-handed beta-helix, Pectin lyase-like"/>
    <property type="match status" value="2"/>
</dbReference>
<evidence type="ECO:0000256" key="7">
    <source>
        <dbReference type="ARBA" id="ARBA00023316"/>
    </source>
</evidence>
<dbReference type="InterPro" id="IPR006626">
    <property type="entry name" value="PbH1"/>
</dbReference>
<dbReference type="InterPro" id="IPR000743">
    <property type="entry name" value="Glyco_hydro_28"/>
</dbReference>
<keyword evidence="6 8" id="KW-0326">Glycosidase</keyword>
<comment type="similarity">
    <text evidence="2 8">Belongs to the glycosyl hydrolase 28 family.</text>
</comment>